<comment type="subunit">
    <text evidence="2">Homodimer.</text>
</comment>
<evidence type="ECO:0000313" key="3">
    <source>
        <dbReference type="EMBL" id="AMO23200.1"/>
    </source>
</evidence>
<feature type="binding site" evidence="2">
    <location>
        <begin position="137"/>
        <end position="140"/>
    </location>
    <ligand>
        <name>CoA</name>
        <dbReference type="ChEBI" id="CHEBI:57287"/>
    </ligand>
</feature>
<gene>
    <name evidence="2" type="primary">frc</name>
    <name evidence="3" type="ORF">UC35_10220</name>
</gene>
<dbReference type="InterPro" id="IPR003673">
    <property type="entry name" value="CoA-Trfase_fam_III"/>
</dbReference>
<evidence type="ECO:0000313" key="4">
    <source>
        <dbReference type="Proteomes" id="UP000070433"/>
    </source>
</evidence>
<feature type="binding site" evidence="2">
    <location>
        <position position="39"/>
    </location>
    <ligand>
        <name>CoA</name>
        <dbReference type="ChEBI" id="CHEBI:57287"/>
    </ligand>
</feature>
<dbReference type="GO" id="GO:0033611">
    <property type="term" value="P:oxalate catabolic process"/>
    <property type="evidence" value="ECO:0007669"/>
    <property type="project" value="UniProtKB-UniRule"/>
</dbReference>
<dbReference type="InterPro" id="IPR044855">
    <property type="entry name" value="CoA-Trfase_III_dom3_sf"/>
</dbReference>
<dbReference type="Pfam" id="PF02515">
    <property type="entry name" value="CoA_transf_3"/>
    <property type="match status" value="1"/>
</dbReference>
<accession>A0A127JTD6</accession>
<feature type="binding site" evidence="2">
    <location>
        <begin position="97"/>
        <end position="99"/>
    </location>
    <ligand>
        <name>CoA</name>
        <dbReference type="ChEBI" id="CHEBI:57287"/>
    </ligand>
</feature>
<name>A0A127JTD6_9BURK</name>
<evidence type="ECO:0000256" key="1">
    <source>
        <dbReference type="ARBA" id="ARBA00022679"/>
    </source>
</evidence>
<comment type="caution">
    <text evidence="2">Lacks conserved residue(s) required for the propagation of feature annotation.</text>
</comment>
<comment type="catalytic activity">
    <reaction evidence="2">
        <text>formyl-CoA + oxalate = oxalyl-CoA + formate</text>
        <dbReference type="Rhea" id="RHEA:16545"/>
        <dbReference type="ChEBI" id="CHEBI:15740"/>
        <dbReference type="ChEBI" id="CHEBI:30623"/>
        <dbReference type="ChEBI" id="CHEBI:57376"/>
        <dbReference type="ChEBI" id="CHEBI:57388"/>
        <dbReference type="EC" id="2.8.3.16"/>
    </reaction>
</comment>
<proteinExistence type="inferred from homology"/>
<keyword evidence="4" id="KW-1185">Reference proteome</keyword>
<feature type="binding site" evidence="2">
    <location>
        <position position="105"/>
    </location>
    <ligand>
        <name>CoA</name>
        <dbReference type="ChEBI" id="CHEBI:57287"/>
    </ligand>
</feature>
<dbReference type="InterPro" id="IPR023606">
    <property type="entry name" value="CoA-Trfase_III_dom_1_sf"/>
</dbReference>
<comment type="pathway">
    <text evidence="2">Metabolic intermediate degradation; oxalate degradation; CO(2) and formate from oxalate: step 1/2.</text>
</comment>
<feature type="binding site" evidence="2">
    <location>
        <begin position="18"/>
        <end position="19"/>
    </location>
    <ligand>
        <name>CoA</name>
        <dbReference type="ChEBI" id="CHEBI:57287"/>
    </ligand>
</feature>
<dbReference type="PANTHER" id="PTHR48207">
    <property type="entry name" value="SUCCINATE--HYDROXYMETHYLGLUTARATE COA-TRANSFERASE"/>
    <property type="match status" value="1"/>
</dbReference>
<dbReference type="PANTHER" id="PTHR48207:SF3">
    <property type="entry name" value="SUCCINATE--HYDROXYMETHYLGLUTARATE COA-TRANSFERASE"/>
    <property type="match status" value="1"/>
</dbReference>
<organism evidence="3 4">
    <name type="scientific">Ramlibacter tataouinensis</name>
    <dbReference type="NCBI Taxonomy" id="94132"/>
    <lineage>
        <taxon>Bacteria</taxon>
        <taxon>Pseudomonadati</taxon>
        <taxon>Pseudomonadota</taxon>
        <taxon>Betaproteobacteria</taxon>
        <taxon>Burkholderiales</taxon>
        <taxon>Comamonadaceae</taxon>
        <taxon>Ramlibacter</taxon>
    </lineage>
</organism>
<keyword evidence="1 2" id="KW-0808">Transferase</keyword>
<dbReference type="EC" id="2.8.3.16" evidence="2"/>
<dbReference type="HAMAP" id="MF_00742">
    <property type="entry name" value="Formyl_CoA_transfer"/>
    <property type="match status" value="1"/>
</dbReference>
<dbReference type="InterPro" id="IPR050483">
    <property type="entry name" value="CoA-transferase_III_domain"/>
</dbReference>
<dbReference type="Gene3D" id="3.30.1540.10">
    <property type="entry name" value="formyl-coa transferase, domain 3"/>
    <property type="match status" value="1"/>
</dbReference>
<feature type="binding site" evidence="2">
    <location>
        <begin position="248"/>
        <end position="250"/>
    </location>
    <ligand>
        <name>substrate</name>
    </ligand>
</feature>
<dbReference type="GO" id="GO:0033608">
    <property type="term" value="F:formyl-CoA transferase activity"/>
    <property type="evidence" value="ECO:0007669"/>
    <property type="project" value="UniProtKB-EC"/>
</dbReference>
<dbReference type="NCBIfam" id="NF003809">
    <property type="entry name" value="PRK05398.1"/>
    <property type="match status" value="1"/>
</dbReference>
<dbReference type="EMBL" id="CP010951">
    <property type="protein sequence ID" value="AMO23200.1"/>
    <property type="molecule type" value="Genomic_DNA"/>
</dbReference>
<reference evidence="3 4" key="1">
    <citation type="journal article" date="2014" name="Int. J. Syst. Evol. Microbiol.">
        <title>Ramlibacter solisilvae sp. nov., isolated from forest soil, and emended description of the genus Ramlibacter.</title>
        <authorList>
            <person name="Lee H.J."/>
            <person name="Lee S.H."/>
            <person name="Lee S.S."/>
            <person name="Lee J.S."/>
            <person name="Kim Y."/>
            <person name="Kim S.C."/>
            <person name="Jeon C.O."/>
        </authorList>
    </citation>
    <scope>NUCLEOTIDE SEQUENCE [LARGE SCALE GENOMIC DNA]</scope>
    <source>
        <strain evidence="3 4">5-10</strain>
    </source>
</reference>
<sequence>MDDKALSGVRILDFTHVQSGPTCTQLLAWFGADVIKVERPGEGDATRGQLRDIPGVDSLYFTMLNHNKRSVTLNAKSRGGKQLLESLIKHCDVLVENFAPGAMERMGLTWERIHELNPRMIVGSVKGFGPGRYEDCKVYENVAQCAGGAASTTGFDDGPPVVSGAQIGDSGTGLHLALGIVTALYHRTRSGRGQKVLAPMQDAVLNLCRVKLRDQQRLERAHSLHEYPQYPDGKFGDAVPRAGNASGGGQPGWILRCKGWETDPNAYIYFITQAAVWPAVCKVIGEEEWITDEAYATPQARLLHLKPIFARIEQWTMSKTKFEAMEILNQYDIPCGPILSMKEIAEDPWLRQSGTVVEVEHPTRGRHLTVGNPIKLSDSPTEVTRAPLLGEHTEEVLLELGYTAGDMKALRDEGAI</sequence>
<protein>
    <recommendedName>
        <fullName evidence="2">Formyl-CoA:oxalate CoA-transferase</fullName>
        <shortName evidence="2">FCOCT</shortName>
        <ecNumber evidence="2">2.8.3.16</ecNumber>
    </recommendedName>
    <alternativeName>
        <fullName evidence="2">Formyl-coenzyme A transferase</fullName>
        <shortName evidence="2">Formyl-CoA transferase</shortName>
    </alternativeName>
</protein>
<dbReference type="SUPFAM" id="SSF89796">
    <property type="entry name" value="CoA-transferase family III (CaiB/BaiF)"/>
    <property type="match status" value="1"/>
</dbReference>
<dbReference type="InterPro" id="IPR017659">
    <property type="entry name" value="Formyl_CoA_transfer"/>
</dbReference>
<feature type="active site" description="Nucleophile" evidence="2">
    <location>
        <position position="169"/>
    </location>
</feature>
<evidence type="ECO:0000256" key="2">
    <source>
        <dbReference type="HAMAP-Rule" id="MF_00742"/>
    </source>
</evidence>
<dbReference type="NCBIfam" id="TIGR03253">
    <property type="entry name" value="oxalate_frc"/>
    <property type="match status" value="1"/>
</dbReference>
<comment type="similarity">
    <text evidence="2">Belongs to the CoA-transferase III family. Frc subfamily.</text>
</comment>
<dbReference type="RefSeq" id="WP_061498875.1">
    <property type="nucleotide sequence ID" value="NZ_CP010951.1"/>
</dbReference>
<comment type="function">
    <text evidence="2">Involved in the catabolism of oxalate and in the adapatation to low pH via the induction of the oxalate-dependent acid tolerance response (ATR). Catalyzes the transfer of the CoA moiety from formyl-CoA to oxalate.</text>
</comment>
<dbReference type="Gene3D" id="3.40.50.10540">
    <property type="entry name" value="Crotonobetainyl-coa:carnitine coa-transferase, domain 1"/>
    <property type="match status" value="1"/>
</dbReference>
<dbReference type="Proteomes" id="UP000070433">
    <property type="component" value="Chromosome"/>
</dbReference>
<dbReference type="UniPathway" id="UPA00540">
    <property type="reaction ID" value="UER00598"/>
</dbReference>
<dbReference type="AlphaFoldDB" id="A0A127JTD6"/>
<dbReference type="OrthoDB" id="5294844at2"/>
<dbReference type="PATRIC" id="fig|94132.3.peg.2081"/>